<accession>A0ABT7IPW7</accession>
<name>A0ABT7IPW7_9BURK</name>
<sequence length="235" mass="26627">MKVFNVDPKVFEALPTYCLGIVAARGIDNHAFSKAIEDFLNEEIQKFHEQVSDQDIRELRNVKACRSAFQKLGMNPNRFMCSIEALGRRVKKTPALPHINSIVDIGNAFSLRYQLPMGAHDVDKWEGGLSVRFSEAGDHFQPMGEEQAEPVPEGELVYVSGRTVKTRRWIWRQSDDGKITEDTSYAFFPIDGFSDVNLDQVMEARDLLAKMLKAVFSCEPAVGFVDAQHPEFRLE</sequence>
<dbReference type="SUPFAM" id="SSF56037">
    <property type="entry name" value="PheT/TilS domain"/>
    <property type="match status" value="1"/>
</dbReference>
<dbReference type="SMART" id="SM00873">
    <property type="entry name" value="B3_4"/>
    <property type="match status" value="1"/>
</dbReference>
<dbReference type="Pfam" id="PF03483">
    <property type="entry name" value="B3_4"/>
    <property type="match status" value="1"/>
</dbReference>
<dbReference type="InterPro" id="IPR005146">
    <property type="entry name" value="B3/B4_tRNA-bd"/>
</dbReference>
<dbReference type="EMBL" id="JAKZJU020000002">
    <property type="protein sequence ID" value="MDL2060419.1"/>
    <property type="molecule type" value="Genomic_DNA"/>
</dbReference>
<dbReference type="PANTHER" id="PTHR39209">
    <property type="match status" value="1"/>
</dbReference>
<keyword evidence="2" id="KW-0436">Ligase</keyword>
<dbReference type="Proteomes" id="UP001165481">
    <property type="component" value="Unassembled WGS sequence"/>
</dbReference>
<dbReference type="InterPro" id="IPR020825">
    <property type="entry name" value="Phe-tRNA_synthase-like_B3/B4"/>
</dbReference>
<evidence type="ECO:0000259" key="1">
    <source>
        <dbReference type="SMART" id="SM00873"/>
    </source>
</evidence>
<reference evidence="2" key="1">
    <citation type="submission" date="2023-03" db="EMBL/GenBank/DDBJ databases">
        <title>Mesosutterella sp. nov. isolated from porcine feces.</title>
        <authorList>
            <person name="Yu S."/>
        </authorList>
    </citation>
    <scope>NUCLEOTIDE SEQUENCE</scope>
    <source>
        <strain evidence="2">AGMB02718</strain>
    </source>
</reference>
<organism evidence="2 3">
    <name type="scientific">Mesosutterella faecium</name>
    <dbReference type="NCBI Taxonomy" id="2925194"/>
    <lineage>
        <taxon>Bacteria</taxon>
        <taxon>Pseudomonadati</taxon>
        <taxon>Pseudomonadota</taxon>
        <taxon>Betaproteobacteria</taxon>
        <taxon>Burkholderiales</taxon>
        <taxon>Sutterellaceae</taxon>
        <taxon>Mesosutterella</taxon>
    </lineage>
</organism>
<evidence type="ECO:0000313" key="3">
    <source>
        <dbReference type="Proteomes" id="UP001165481"/>
    </source>
</evidence>
<dbReference type="RefSeq" id="WP_243375935.1">
    <property type="nucleotide sequence ID" value="NZ_JAKZJU020000002.1"/>
</dbReference>
<dbReference type="Gene3D" id="3.50.40.10">
    <property type="entry name" value="Phenylalanyl-trna Synthetase, Chain B, domain 3"/>
    <property type="match status" value="1"/>
</dbReference>
<evidence type="ECO:0000313" key="2">
    <source>
        <dbReference type="EMBL" id="MDL2060419.1"/>
    </source>
</evidence>
<dbReference type="GO" id="GO:0016874">
    <property type="term" value="F:ligase activity"/>
    <property type="evidence" value="ECO:0007669"/>
    <property type="project" value="UniProtKB-KW"/>
</dbReference>
<protein>
    <submittedName>
        <fullName evidence="2">Phenylalanine--tRNA ligase beta subunit-related protein</fullName>
    </submittedName>
</protein>
<keyword evidence="3" id="KW-1185">Reference proteome</keyword>
<feature type="domain" description="B3/B4 tRNA-binding" evidence="1">
    <location>
        <begin position="64"/>
        <end position="217"/>
    </location>
</feature>
<dbReference type="PANTHER" id="PTHR39209:SF2">
    <property type="entry name" value="CYTOPLASMIC PROTEIN"/>
    <property type="match status" value="1"/>
</dbReference>
<comment type="caution">
    <text evidence="2">The sequence shown here is derived from an EMBL/GenBank/DDBJ whole genome shotgun (WGS) entry which is preliminary data.</text>
</comment>
<proteinExistence type="predicted"/>
<gene>
    <name evidence="2" type="ORF">MUN46_010775</name>
</gene>